<feature type="domain" description="PASTA" evidence="13">
    <location>
        <begin position="495"/>
        <end position="561"/>
    </location>
</feature>
<dbReference type="Gene3D" id="3.30.10.20">
    <property type="match status" value="3"/>
</dbReference>
<keyword evidence="11" id="KW-0472">Membrane</keyword>
<reference evidence="14 15" key="1">
    <citation type="submission" date="2018-07" db="EMBL/GenBank/DDBJ databases">
        <title>Lactobacillus curvatus genome sequence.</title>
        <authorList>
            <person name="Prechtl R."/>
        </authorList>
    </citation>
    <scope>NUCLEOTIDE SEQUENCE [LARGE SCALE GENOMIC DNA]</scope>
    <source>
        <strain evidence="14 15">TMW 1.1928</strain>
    </source>
</reference>
<accession>A0A385AEP7</accession>
<protein>
    <recommendedName>
        <fullName evidence="1">non-specific serine/threonine protein kinase</fullName>
        <ecNumber evidence="1">2.7.11.1</ecNumber>
    </recommendedName>
</protein>
<dbReference type="SUPFAM" id="SSF56112">
    <property type="entry name" value="Protein kinase-like (PK-like)"/>
    <property type="match status" value="1"/>
</dbReference>
<keyword evidence="11" id="KW-1133">Transmembrane helix</keyword>
<feature type="compositionally biased region" description="Low complexity" evidence="10">
    <location>
        <begin position="585"/>
        <end position="610"/>
    </location>
</feature>
<dbReference type="Pfam" id="PF03793">
    <property type="entry name" value="PASTA"/>
    <property type="match status" value="3"/>
</dbReference>
<feature type="compositionally biased region" description="Basic and acidic residues" evidence="10">
    <location>
        <begin position="308"/>
        <end position="326"/>
    </location>
</feature>
<feature type="domain" description="Protein kinase" evidence="12">
    <location>
        <begin position="12"/>
        <end position="272"/>
    </location>
</feature>
<feature type="binding site" evidence="9">
    <location>
        <position position="41"/>
    </location>
    <ligand>
        <name>ATP</name>
        <dbReference type="ChEBI" id="CHEBI:30616"/>
    </ligand>
</feature>
<proteinExistence type="predicted"/>
<dbReference type="SMART" id="SM00220">
    <property type="entry name" value="S_TKc"/>
    <property type="match status" value="1"/>
</dbReference>
<dbReference type="Pfam" id="PF00069">
    <property type="entry name" value="Pkinase"/>
    <property type="match status" value="1"/>
</dbReference>
<dbReference type="PROSITE" id="PS50011">
    <property type="entry name" value="PROTEIN_KINASE_DOM"/>
    <property type="match status" value="1"/>
</dbReference>
<comment type="catalytic activity">
    <reaction evidence="7">
        <text>L-threonyl-[protein] + ATP = O-phospho-L-threonyl-[protein] + ADP + H(+)</text>
        <dbReference type="Rhea" id="RHEA:46608"/>
        <dbReference type="Rhea" id="RHEA-COMP:11060"/>
        <dbReference type="Rhea" id="RHEA-COMP:11605"/>
        <dbReference type="ChEBI" id="CHEBI:15378"/>
        <dbReference type="ChEBI" id="CHEBI:30013"/>
        <dbReference type="ChEBI" id="CHEBI:30616"/>
        <dbReference type="ChEBI" id="CHEBI:61977"/>
        <dbReference type="ChEBI" id="CHEBI:456216"/>
        <dbReference type="EC" id="2.7.11.1"/>
    </reaction>
</comment>
<dbReference type="GO" id="GO:0005524">
    <property type="term" value="F:ATP binding"/>
    <property type="evidence" value="ECO:0007669"/>
    <property type="project" value="UniProtKB-UniRule"/>
</dbReference>
<gene>
    <name evidence="14" type="primary">pknB</name>
    <name evidence="14" type="ORF">DT351_07005</name>
</gene>
<name>A0A385AEP7_LATCU</name>
<dbReference type="Gene3D" id="1.10.510.10">
    <property type="entry name" value="Transferase(Phosphotransferase) domain 1"/>
    <property type="match status" value="1"/>
</dbReference>
<organism evidence="14 15">
    <name type="scientific">Latilactobacillus curvatus</name>
    <name type="common">Lactobacillus curvatus</name>
    <dbReference type="NCBI Taxonomy" id="28038"/>
    <lineage>
        <taxon>Bacteria</taxon>
        <taxon>Bacillati</taxon>
        <taxon>Bacillota</taxon>
        <taxon>Bacilli</taxon>
        <taxon>Lactobacillales</taxon>
        <taxon>Lactobacillaceae</taxon>
        <taxon>Latilactobacillus</taxon>
    </lineage>
</organism>
<dbReference type="GO" id="GO:0004674">
    <property type="term" value="F:protein serine/threonine kinase activity"/>
    <property type="evidence" value="ECO:0007669"/>
    <property type="project" value="UniProtKB-KW"/>
</dbReference>
<dbReference type="InterPro" id="IPR005543">
    <property type="entry name" value="PASTA_dom"/>
</dbReference>
<dbReference type="EC" id="2.7.11.1" evidence="1"/>
<dbReference type="RefSeq" id="WP_076786486.1">
    <property type="nucleotide sequence ID" value="NZ_CP015493.1"/>
</dbReference>
<evidence type="ECO:0000256" key="6">
    <source>
        <dbReference type="ARBA" id="ARBA00022840"/>
    </source>
</evidence>
<evidence type="ECO:0000259" key="12">
    <source>
        <dbReference type="PROSITE" id="PS50011"/>
    </source>
</evidence>
<feature type="region of interest" description="Disordered" evidence="10">
    <location>
        <begin position="269"/>
        <end position="332"/>
    </location>
</feature>
<evidence type="ECO:0000256" key="10">
    <source>
        <dbReference type="SAM" id="MobiDB-lite"/>
    </source>
</evidence>
<dbReference type="AlphaFoldDB" id="A0A385AEP7"/>
<feature type="domain" description="PASTA" evidence="13">
    <location>
        <begin position="427"/>
        <end position="494"/>
    </location>
</feature>
<dbReference type="CDD" id="cd14014">
    <property type="entry name" value="STKc_PknB_like"/>
    <property type="match status" value="1"/>
</dbReference>
<evidence type="ECO:0000313" key="14">
    <source>
        <dbReference type="EMBL" id="AXN36127.1"/>
    </source>
</evidence>
<dbReference type="FunFam" id="3.30.200.20:FF:000035">
    <property type="entry name" value="Serine/threonine protein kinase Stk1"/>
    <property type="match status" value="1"/>
</dbReference>
<evidence type="ECO:0000256" key="8">
    <source>
        <dbReference type="ARBA" id="ARBA00048679"/>
    </source>
</evidence>
<dbReference type="EMBL" id="CP031003">
    <property type="protein sequence ID" value="AXN36127.1"/>
    <property type="molecule type" value="Genomic_DNA"/>
</dbReference>
<keyword evidence="5 14" id="KW-0418">Kinase</keyword>
<feature type="transmembrane region" description="Helical" evidence="11">
    <location>
        <begin position="337"/>
        <end position="358"/>
    </location>
</feature>
<dbReference type="Proteomes" id="UP000257607">
    <property type="component" value="Chromosome"/>
</dbReference>
<dbReference type="CDD" id="cd06577">
    <property type="entry name" value="PASTA_pknB"/>
    <property type="match status" value="3"/>
</dbReference>
<keyword evidence="4 9" id="KW-0547">Nucleotide-binding</keyword>
<evidence type="ECO:0000256" key="4">
    <source>
        <dbReference type="ARBA" id="ARBA00022741"/>
    </source>
</evidence>
<feature type="domain" description="PASTA" evidence="13">
    <location>
        <begin position="360"/>
        <end position="426"/>
    </location>
</feature>
<dbReference type="PANTHER" id="PTHR43289:SF34">
    <property type="entry name" value="SERINE_THREONINE-PROTEIN KINASE YBDM-RELATED"/>
    <property type="match status" value="1"/>
</dbReference>
<evidence type="ECO:0000256" key="5">
    <source>
        <dbReference type="ARBA" id="ARBA00022777"/>
    </source>
</evidence>
<dbReference type="SMART" id="SM00740">
    <property type="entry name" value="PASTA"/>
    <property type="match status" value="3"/>
</dbReference>
<dbReference type="PROSITE" id="PS51178">
    <property type="entry name" value="PASTA"/>
    <property type="match status" value="3"/>
</dbReference>
<keyword evidence="11" id="KW-0812">Transmembrane</keyword>
<dbReference type="PROSITE" id="PS00108">
    <property type="entry name" value="PROTEIN_KINASE_ST"/>
    <property type="match status" value="1"/>
</dbReference>
<feature type="region of interest" description="Disordered" evidence="10">
    <location>
        <begin position="583"/>
        <end position="610"/>
    </location>
</feature>
<sequence length="674" mass="73558">MMETGYAVNGRYQIIRPIGEGGMANVYLAQDLILDRQVAVKVLRLDLRNDPNTVRRFKREALATTELNHPNIVSIYDVGEENSVQYIVMEYVKGTDLKKYIVEHFPIPYQRVVDIMTQILSAVENAHAHDIIHRDLKPQNILVDEAGNVKISDFGIAIALSETAMTQTNTLLGSVHYLSPEQARGSMATKRSDIYSLGIILYEMLTGMVPFEGESAVSIAIKHFQDAVPPVRDYDPRIPQALENVVLKATAKDPDERYSDVGQMTTDLSTSLSASRAHEPKFVPSQGDMGETKVIPALDPEGITRQNDAPEAKPKDETEVKDDQKKKQPHKKSKRKWWFVGLGVVLLVMLGVFAAYAMQGSEVTVPDVTDMTQENATAALTADKLKVGKIQKTTSNKYSKGHVILSTPGKGMHVKSGSTVDLTISTGRKKYEIEDYTDKPFTDVSTLLKQKGLTVVRKYQSSRSVASGLVLDQSIAAGEKVVPSKTTITLTVSSGKPSITLRNLSNYTKQAVQDYVDDVGLTVTFSEDYSNTIDEGLVISQSPGSGASIQEGANINVVLSKGKKAPATKSFTKSITIPFDNSLATSQSSTSSSSESGDSSSTSSSSSSTSTATTNKITIYLEDSTHSIMSVYKEMTITADTTVELPFTIKADQAGRFRILRNGQEILSDDHVTN</sequence>
<dbReference type="InterPro" id="IPR000719">
    <property type="entry name" value="Prot_kinase_dom"/>
</dbReference>
<dbReference type="NCBIfam" id="NF033483">
    <property type="entry name" value="PknB_PASTA_kin"/>
    <property type="match status" value="1"/>
</dbReference>
<evidence type="ECO:0000256" key="2">
    <source>
        <dbReference type="ARBA" id="ARBA00022527"/>
    </source>
</evidence>
<dbReference type="PROSITE" id="PS00107">
    <property type="entry name" value="PROTEIN_KINASE_ATP"/>
    <property type="match status" value="1"/>
</dbReference>
<dbReference type="Gene3D" id="2.60.40.2560">
    <property type="match status" value="1"/>
</dbReference>
<keyword evidence="3" id="KW-0808">Transferase</keyword>
<keyword evidence="2" id="KW-0723">Serine/threonine-protein kinase</keyword>
<dbReference type="InterPro" id="IPR017441">
    <property type="entry name" value="Protein_kinase_ATP_BS"/>
</dbReference>
<dbReference type="InterPro" id="IPR008271">
    <property type="entry name" value="Ser/Thr_kinase_AS"/>
</dbReference>
<dbReference type="FunFam" id="1.10.510.10:FF:000021">
    <property type="entry name" value="Serine/threonine protein kinase"/>
    <property type="match status" value="1"/>
</dbReference>
<dbReference type="InterPro" id="IPR011009">
    <property type="entry name" value="Kinase-like_dom_sf"/>
</dbReference>
<evidence type="ECO:0000256" key="11">
    <source>
        <dbReference type="SAM" id="Phobius"/>
    </source>
</evidence>
<comment type="catalytic activity">
    <reaction evidence="8">
        <text>L-seryl-[protein] + ATP = O-phospho-L-seryl-[protein] + ADP + H(+)</text>
        <dbReference type="Rhea" id="RHEA:17989"/>
        <dbReference type="Rhea" id="RHEA-COMP:9863"/>
        <dbReference type="Rhea" id="RHEA-COMP:11604"/>
        <dbReference type="ChEBI" id="CHEBI:15378"/>
        <dbReference type="ChEBI" id="CHEBI:29999"/>
        <dbReference type="ChEBI" id="CHEBI:30616"/>
        <dbReference type="ChEBI" id="CHEBI:83421"/>
        <dbReference type="ChEBI" id="CHEBI:456216"/>
        <dbReference type="EC" id="2.7.11.1"/>
    </reaction>
</comment>
<evidence type="ECO:0000259" key="13">
    <source>
        <dbReference type="PROSITE" id="PS51178"/>
    </source>
</evidence>
<evidence type="ECO:0000256" key="3">
    <source>
        <dbReference type="ARBA" id="ARBA00022679"/>
    </source>
</evidence>
<evidence type="ECO:0000256" key="7">
    <source>
        <dbReference type="ARBA" id="ARBA00047899"/>
    </source>
</evidence>
<dbReference type="Gene3D" id="3.30.200.20">
    <property type="entry name" value="Phosphorylase Kinase, domain 1"/>
    <property type="match status" value="1"/>
</dbReference>
<evidence type="ECO:0000256" key="9">
    <source>
        <dbReference type="PROSITE-ProRule" id="PRU10141"/>
    </source>
</evidence>
<keyword evidence="6 9" id="KW-0067">ATP-binding</keyword>
<evidence type="ECO:0000313" key="15">
    <source>
        <dbReference type="Proteomes" id="UP000257607"/>
    </source>
</evidence>
<dbReference type="PANTHER" id="PTHR43289">
    <property type="entry name" value="MITOGEN-ACTIVATED PROTEIN KINASE KINASE KINASE 20-RELATED"/>
    <property type="match status" value="1"/>
</dbReference>
<evidence type="ECO:0000256" key="1">
    <source>
        <dbReference type="ARBA" id="ARBA00012513"/>
    </source>
</evidence>